<dbReference type="AlphaFoldDB" id="A0A7S2Y716"/>
<protein>
    <submittedName>
        <fullName evidence="2">Uncharacterized protein</fullName>
    </submittedName>
</protein>
<keyword evidence="1" id="KW-0472">Membrane</keyword>
<reference evidence="2" key="1">
    <citation type="submission" date="2021-01" db="EMBL/GenBank/DDBJ databases">
        <authorList>
            <person name="Corre E."/>
            <person name="Pelletier E."/>
            <person name="Niang G."/>
            <person name="Scheremetjew M."/>
            <person name="Finn R."/>
            <person name="Kale V."/>
            <person name="Holt S."/>
            <person name="Cochrane G."/>
            <person name="Meng A."/>
            <person name="Brown T."/>
            <person name="Cohen L."/>
        </authorList>
    </citation>
    <scope>NUCLEOTIDE SEQUENCE</scope>
    <source>
        <strain evidence="2">CCMP125</strain>
    </source>
</reference>
<dbReference type="EMBL" id="HBHT01011643">
    <property type="protein sequence ID" value="CAD9956462.1"/>
    <property type="molecule type" value="Transcribed_RNA"/>
</dbReference>
<keyword evidence="1" id="KW-0812">Transmembrane</keyword>
<feature type="transmembrane region" description="Helical" evidence="1">
    <location>
        <begin position="79"/>
        <end position="102"/>
    </location>
</feature>
<name>A0A7S2Y716_9STRA</name>
<evidence type="ECO:0000313" key="2">
    <source>
        <dbReference type="EMBL" id="CAD9956462.1"/>
    </source>
</evidence>
<organism evidence="2">
    <name type="scientific">Entomoneis paludosa</name>
    <dbReference type="NCBI Taxonomy" id="265537"/>
    <lineage>
        <taxon>Eukaryota</taxon>
        <taxon>Sar</taxon>
        <taxon>Stramenopiles</taxon>
        <taxon>Ochrophyta</taxon>
        <taxon>Bacillariophyta</taxon>
        <taxon>Bacillariophyceae</taxon>
        <taxon>Bacillariophycidae</taxon>
        <taxon>Entomoneidaceae</taxon>
        <taxon>Entomoneis</taxon>
    </lineage>
</organism>
<accession>A0A7S2Y716</accession>
<gene>
    <name evidence="2" type="ORF">APAL1065_LOCUS7823</name>
</gene>
<evidence type="ECO:0000256" key="1">
    <source>
        <dbReference type="SAM" id="Phobius"/>
    </source>
</evidence>
<sequence>MAPKDHNDSTTKRQPPNSFRLSTVSSLYDVGDKGFLTEAEKSLRGMDEDGRGHLTIEQVAGIKEETHALRIANKLLKKWIMAMALAVVVLGLCNILVSIIAVRLSKDTILNTETGLLTVKDHDDVSVMTVGASLRYNFQFSGEDEDRCVKLNTIADMFARTMAGTELTAVIIGGVDENSSAVPTEVRALKPNPDTSLLNQTHVCFGSTDATGEVLTCIDLTDHGCDVNNGDNRRQLSEKEHKELTMAKHQLMHHHLARHLGGFSFLGQFIFAGIGGTSQAPQRHGTQDYLSSEFGVRYP</sequence>
<keyword evidence="1" id="KW-1133">Transmembrane helix</keyword>
<proteinExistence type="predicted"/>